<evidence type="ECO:0000256" key="7">
    <source>
        <dbReference type="RuleBase" id="RU363032"/>
    </source>
</evidence>
<evidence type="ECO:0000313" key="10">
    <source>
        <dbReference type="EMBL" id="GAA4969217.1"/>
    </source>
</evidence>
<evidence type="ECO:0000259" key="9">
    <source>
        <dbReference type="PROSITE" id="PS50928"/>
    </source>
</evidence>
<evidence type="ECO:0000256" key="4">
    <source>
        <dbReference type="ARBA" id="ARBA00022692"/>
    </source>
</evidence>
<accession>A0ABP9HET0</accession>
<feature type="transmembrane region" description="Helical" evidence="7">
    <location>
        <begin position="107"/>
        <end position="129"/>
    </location>
</feature>
<feature type="domain" description="ABC transmembrane type-1" evidence="9">
    <location>
        <begin position="103"/>
        <end position="301"/>
    </location>
</feature>
<reference evidence="11" key="1">
    <citation type="journal article" date="2019" name="Int. J. Syst. Evol. Microbiol.">
        <title>The Global Catalogue of Microorganisms (GCM) 10K type strain sequencing project: providing services to taxonomists for standard genome sequencing and annotation.</title>
        <authorList>
            <consortium name="The Broad Institute Genomics Platform"/>
            <consortium name="The Broad Institute Genome Sequencing Center for Infectious Disease"/>
            <person name="Wu L."/>
            <person name="Ma J."/>
        </authorList>
    </citation>
    <scope>NUCLEOTIDE SEQUENCE [LARGE SCALE GENOMIC DNA]</scope>
    <source>
        <strain evidence="11">JCM 17986</strain>
    </source>
</reference>
<comment type="subcellular location">
    <subcellularLocation>
        <location evidence="1 7">Cell membrane</location>
        <topology evidence="1 7">Multi-pass membrane protein</topology>
    </subcellularLocation>
</comment>
<feature type="transmembrane region" description="Helical" evidence="7">
    <location>
        <begin position="279"/>
        <end position="301"/>
    </location>
</feature>
<feature type="transmembrane region" description="Helical" evidence="7">
    <location>
        <begin position="174"/>
        <end position="192"/>
    </location>
</feature>
<dbReference type="CDD" id="cd06261">
    <property type="entry name" value="TM_PBP2"/>
    <property type="match status" value="1"/>
</dbReference>
<feature type="transmembrane region" description="Helical" evidence="7">
    <location>
        <begin position="141"/>
        <end position="162"/>
    </location>
</feature>
<dbReference type="PROSITE" id="PS50928">
    <property type="entry name" value="ABC_TM1"/>
    <property type="match status" value="1"/>
</dbReference>
<dbReference type="EMBL" id="BAABHS010000012">
    <property type="protein sequence ID" value="GAA4969217.1"/>
    <property type="molecule type" value="Genomic_DNA"/>
</dbReference>
<organism evidence="10 11">
    <name type="scientific">Yinghuangia aomiensis</name>
    <dbReference type="NCBI Taxonomy" id="676205"/>
    <lineage>
        <taxon>Bacteria</taxon>
        <taxon>Bacillati</taxon>
        <taxon>Actinomycetota</taxon>
        <taxon>Actinomycetes</taxon>
        <taxon>Kitasatosporales</taxon>
        <taxon>Streptomycetaceae</taxon>
        <taxon>Yinghuangia</taxon>
    </lineage>
</organism>
<keyword evidence="5 7" id="KW-1133">Transmembrane helix</keyword>
<keyword evidence="11" id="KW-1185">Reference proteome</keyword>
<dbReference type="Gene3D" id="1.10.3720.10">
    <property type="entry name" value="MetI-like"/>
    <property type="match status" value="1"/>
</dbReference>
<dbReference type="PANTHER" id="PTHR43744:SF12">
    <property type="entry name" value="ABC TRANSPORTER PERMEASE PROTEIN MG189-RELATED"/>
    <property type="match status" value="1"/>
</dbReference>
<gene>
    <name evidence="10" type="ORF">GCM10023205_38080</name>
</gene>
<evidence type="ECO:0000256" key="3">
    <source>
        <dbReference type="ARBA" id="ARBA00022475"/>
    </source>
</evidence>
<dbReference type="InterPro" id="IPR000515">
    <property type="entry name" value="MetI-like"/>
</dbReference>
<dbReference type="SUPFAM" id="SSF161098">
    <property type="entry name" value="MetI-like"/>
    <property type="match status" value="1"/>
</dbReference>
<sequence length="316" mass="34285">MSAETAEAPPTVPAVRNRTDGTARPVRPRRRKRRTGKSPALTIVMGLMLAYALLPLVWLFVSATKSNRTLYDSPGLWFGDGFHLFTNIHDVLTYDDGIYLRWFGNTLLYSVVGAGGAALIATMGGYALAKFDFVGRRFLSALVLGAISIPATAIAVPTYLLFSDMGIVNTPWAVLLPSLASPFGLYLMQVYARDAVPDAMLEAARIDGAGELRIFFTIALRPLVPGFVTVLLFTLVATWNNYFLPLIVLNDPDLFPLTVGLHQWNDLAQGGNSVGNVPLMPLVLTGSLLAILPLIAAFLFLQRFWQSGLSAGGVKQ</sequence>
<feature type="region of interest" description="Disordered" evidence="8">
    <location>
        <begin position="1"/>
        <end position="36"/>
    </location>
</feature>
<keyword evidence="4 7" id="KW-0812">Transmembrane</keyword>
<dbReference type="Pfam" id="PF00528">
    <property type="entry name" value="BPD_transp_1"/>
    <property type="match status" value="1"/>
</dbReference>
<evidence type="ECO:0000256" key="1">
    <source>
        <dbReference type="ARBA" id="ARBA00004651"/>
    </source>
</evidence>
<keyword evidence="6 7" id="KW-0472">Membrane</keyword>
<dbReference type="PANTHER" id="PTHR43744">
    <property type="entry name" value="ABC TRANSPORTER PERMEASE PROTEIN MG189-RELATED-RELATED"/>
    <property type="match status" value="1"/>
</dbReference>
<evidence type="ECO:0000256" key="5">
    <source>
        <dbReference type="ARBA" id="ARBA00022989"/>
    </source>
</evidence>
<comment type="similarity">
    <text evidence="7">Belongs to the binding-protein-dependent transport system permease family.</text>
</comment>
<keyword evidence="2 7" id="KW-0813">Transport</keyword>
<evidence type="ECO:0000256" key="8">
    <source>
        <dbReference type="SAM" id="MobiDB-lite"/>
    </source>
</evidence>
<feature type="compositionally biased region" description="Low complexity" evidence="8">
    <location>
        <begin position="1"/>
        <end position="15"/>
    </location>
</feature>
<keyword evidence="3" id="KW-1003">Cell membrane</keyword>
<feature type="transmembrane region" description="Helical" evidence="7">
    <location>
        <begin position="39"/>
        <end position="61"/>
    </location>
</feature>
<comment type="caution">
    <text evidence="10">The sequence shown here is derived from an EMBL/GenBank/DDBJ whole genome shotgun (WGS) entry which is preliminary data.</text>
</comment>
<evidence type="ECO:0000256" key="2">
    <source>
        <dbReference type="ARBA" id="ARBA00022448"/>
    </source>
</evidence>
<evidence type="ECO:0000313" key="11">
    <source>
        <dbReference type="Proteomes" id="UP001500466"/>
    </source>
</evidence>
<evidence type="ECO:0000256" key="6">
    <source>
        <dbReference type="ARBA" id="ARBA00023136"/>
    </source>
</evidence>
<feature type="transmembrane region" description="Helical" evidence="7">
    <location>
        <begin position="212"/>
        <end position="239"/>
    </location>
</feature>
<dbReference type="InterPro" id="IPR035906">
    <property type="entry name" value="MetI-like_sf"/>
</dbReference>
<feature type="compositionally biased region" description="Basic residues" evidence="8">
    <location>
        <begin position="26"/>
        <end position="36"/>
    </location>
</feature>
<proteinExistence type="inferred from homology"/>
<protein>
    <submittedName>
        <fullName evidence="10">Carbohydrate ABC transporter permease</fullName>
    </submittedName>
</protein>
<dbReference type="RefSeq" id="WP_425584990.1">
    <property type="nucleotide sequence ID" value="NZ_BAABHS010000012.1"/>
</dbReference>
<name>A0ABP9HET0_9ACTN</name>
<dbReference type="Proteomes" id="UP001500466">
    <property type="component" value="Unassembled WGS sequence"/>
</dbReference>